<feature type="binding site" evidence="8">
    <location>
        <position position="615"/>
    </location>
    <ligand>
        <name>ATP</name>
        <dbReference type="ChEBI" id="CHEBI:30616"/>
    </ligand>
</feature>
<dbReference type="Proteomes" id="UP001165124">
    <property type="component" value="Unassembled WGS sequence"/>
</dbReference>
<dbReference type="GO" id="GO:0006799">
    <property type="term" value="P:polyphosphate biosynthetic process"/>
    <property type="evidence" value="ECO:0007669"/>
    <property type="project" value="UniProtKB-UniRule"/>
</dbReference>
<keyword evidence="12" id="KW-1185">Reference proteome</keyword>
<feature type="binding site" evidence="8">
    <location>
        <position position="397"/>
    </location>
    <ligand>
        <name>Mg(2+)</name>
        <dbReference type="ChEBI" id="CHEBI:18420"/>
    </ligand>
</feature>
<keyword evidence="3 8" id="KW-0479">Metal-binding</keyword>
<organism evidence="11 12">
    <name type="scientific">Actinomadura rubrobrunea</name>
    <dbReference type="NCBI Taxonomy" id="115335"/>
    <lineage>
        <taxon>Bacteria</taxon>
        <taxon>Bacillati</taxon>
        <taxon>Actinomycetota</taxon>
        <taxon>Actinomycetes</taxon>
        <taxon>Streptosporangiales</taxon>
        <taxon>Thermomonosporaceae</taxon>
        <taxon>Actinomadura</taxon>
    </lineage>
</organism>
<comment type="caution">
    <text evidence="11">The sequence shown here is derived from an EMBL/GenBank/DDBJ whole genome shotgun (WGS) entry which is preliminary data.</text>
</comment>
<dbReference type="PIRSF" id="PIRSF015589">
    <property type="entry name" value="PP_kinase"/>
    <property type="match status" value="1"/>
</dbReference>
<feature type="binding site" evidence="8">
    <location>
        <position position="491"/>
    </location>
    <ligand>
        <name>ATP</name>
        <dbReference type="ChEBI" id="CHEBI:30616"/>
    </ligand>
</feature>
<dbReference type="NCBIfam" id="NF003922">
    <property type="entry name" value="PRK05443.2-3"/>
    <property type="match status" value="1"/>
</dbReference>
<accession>A0A9W6Q0M2</accession>
<dbReference type="PANTHER" id="PTHR30218">
    <property type="entry name" value="POLYPHOSPHATE KINASE"/>
    <property type="match status" value="1"/>
</dbReference>
<dbReference type="InterPro" id="IPR025200">
    <property type="entry name" value="PPK_C_dom2"/>
</dbReference>
<dbReference type="HAMAP" id="MF_00347">
    <property type="entry name" value="Polyphosphate_kinase"/>
    <property type="match status" value="1"/>
</dbReference>
<dbReference type="InterPro" id="IPR003414">
    <property type="entry name" value="PP_kinase"/>
</dbReference>
<keyword evidence="5 8" id="KW-0418">Kinase</keyword>
<dbReference type="GO" id="GO:0009358">
    <property type="term" value="C:polyphosphate kinase complex"/>
    <property type="evidence" value="ECO:0007669"/>
    <property type="project" value="InterPro"/>
</dbReference>
<dbReference type="AlphaFoldDB" id="A0A9W6Q0M2"/>
<dbReference type="Pfam" id="PF02503">
    <property type="entry name" value="PP_kinase"/>
    <property type="match status" value="1"/>
</dbReference>
<dbReference type="InterPro" id="IPR001736">
    <property type="entry name" value="PLipase_D/transphosphatidylase"/>
</dbReference>
<comment type="PTM">
    <text evidence="8 9">An intermediate of this reaction is the autophosphorylated ppk in which a phosphate is covalently linked to a histidine residue through a N-P bond.</text>
</comment>
<comment type="cofactor">
    <cofactor evidence="8">
        <name>Mg(2+)</name>
        <dbReference type="ChEBI" id="CHEBI:18420"/>
    </cofactor>
</comment>
<dbReference type="FunFam" id="3.30.870.10:FF:000001">
    <property type="entry name" value="Polyphosphate kinase"/>
    <property type="match status" value="1"/>
</dbReference>
<evidence type="ECO:0000256" key="2">
    <source>
        <dbReference type="ARBA" id="ARBA00022679"/>
    </source>
</evidence>
<gene>
    <name evidence="8 11" type="primary">ppk</name>
    <name evidence="11" type="ORF">Arub01_43460</name>
</gene>
<dbReference type="CDD" id="cd09165">
    <property type="entry name" value="PLDc_PaPPK1_C1_like"/>
    <property type="match status" value="1"/>
</dbReference>
<feature type="binding site" evidence="8">
    <location>
        <position position="427"/>
    </location>
    <ligand>
        <name>Mg(2+)</name>
        <dbReference type="ChEBI" id="CHEBI:18420"/>
    </ligand>
</feature>
<evidence type="ECO:0000256" key="6">
    <source>
        <dbReference type="ARBA" id="ARBA00022840"/>
    </source>
</evidence>
<dbReference type="InterPro" id="IPR036832">
    <property type="entry name" value="PPK_N_dom_sf"/>
</dbReference>
<comment type="similarity">
    <text evidence="8 9">Belongs to the polyphosphate kinase 1 (PPK1) family.</text>
</comment>
<dbReference type="SUPFAM" id="SSF143724">
    <property type="entry name" value="PHP14-like"/>
    <property type="match status" value="1"/>
</dbReference>
<dbReference type="Gene3D" id="1.20.58.310">
    <property type="entry name" value="Polyphosphate kinase N-terminal domain"/>
    <property type="match status" value="1"/>
</dbReference>
<evidence type="ECO:0000256" key="3">
    <source>
        <dbReference type="ARBA" id="ARBA00022723"/>
    </source>
</evidence>
<dbReference type="GO" id="GO:0008976">
    <property type="term" value="F:polyphosphate kinase activity"/>
    <property type="evidence" value="ECO:0007669"/>
    <property type="project" value="UniProtKB-UniRule"/>
</dbReference>
<dbReference type="GO" id="GO:0046872">
    <property type="term" value="F:metal ion binding"/>
    <property type="evidence" value="ECO:0007669"/>
    <property type="project" value="UniProtKB-KW"/>
</dbReference>
<keyword evidence="7 8" id="KW-0460">Magnesium</keyword>
<evidence type="ECO:0000256" key="9">
    <source>
        <dbReference type="RuleBase" id="RU003800"/>
    </source>
</evidence>
<dbReference type="NCBIfam" id="NF003917">
    <property type="entry name" value="PRK05443.1-1"/>
    <property type="match status" value="1"/>
</dbReference>
<dbReference type="Gene3D" id="3.30.1840.10">
    <property type="entry name" value="Polyphosphate kinase middle domain"/>
    <property type="match status" value="1"/>
</dbReference>
<evidence type="ECO:0000313" key="11">
    <source>
        <dbReference type="EMBL" id="GLW66102.1"/>
    </source>
</evidence>
<dbReference type="InterPro" id="IPR024953">
    <property type="entry name" value="PP_kinase_middle"/>
</dbReference>
<keyword evidence="2 8" id="KW-0808">Transferase</keyword>
<dbReference type="GO" id="GO:0005524">
    <property type="term" value="F:ATP binding"/>
    <property type="evidence" value="ECO:0007669"/>
    <property type="project" value="UniProtKB-KW"/>
</dbReference>
<comment type="function">
    <text evidence="8 9">Catalyzes the reversible transfer of the terminal phosphate of ATP to form a long-chain polyphosphate (polyP).</text>
</comment>
<feature type="binding site" evidence="8">
    <location>
        <position position="76"/>
    </location>
    <ligand>
        <name>ATP</name>
        <dbReference type="ChEBI" id="CHEBI:30616"/>
    </ligand>
</feature>
<proteinExistence type="inferred from homology"/>
<dbReference type="PANTHER" id="PTHR30218:SF0">
    <property type="entry name" value="POLYPHOSPHATE KINASE"/>
    <property type="match status" value="1"/>
</dbReference>
<dbReference type="Pfam" id="PF13089">
    <property type="entry name" value="PP_kinase_N"/>
    <property type="match status" value="1"/>
</dbReference>
<dbReference type="InterPro" id="IPR025198">
    <property type="entry name" value="PPK_N_dom"/>
</dbReference>
<protein>
    <recommendedName>
        <fullName evidence="8 9">Polyphosphate kinase</fullName>
        <ecNumber evidence="8 9">2.7.4.1</ecNumber>
    </recommendedName>
    <alternativeName>
        <fullName evidence="8">ATP-polyphosphate phosphotransferase</fullName>
    </alternativeName>
    <alternativeName>
        <fullName evidence="8">Polyphosphoric acid kinase</fullName>
    </alternativeName>
</protein>
<dbReference type="Pfam" id="PF17941">
    <property type="entry name" value="PP_kinase_C_1"/>
    <property type="match status" value="1"/>
</dbReference>
<dbReference type="NCBIfam" id="NF003921">
    <property type="entry name" value="PRK05443.2-2"/>
    <property type="match status" value="1"/>
</dbReference>
<keyword evidence="4 8" id="KW-0547">Nucleotide-binding</keyword>
<dbReference type="EMBL" id="BSRZ01000012">
    <property type="protein sequence ID" value="GLW66102.1"/>
    <property type="molecule type" value="Genomic_DNA"/>
</dbReference>
<dbReference type="Gene3D" id="3.30.870.10">
    <property type="entry name" value="Endonuclease Chain A"/>
    <property type="match status" value="2"/>
</dbReference>
<evidence type="ECO:0000256" key="4">
    <source>
        <dbReference type="ARBA" id="ARBA00022741"/>
    </source>
</evidence>
<dbReference type="CDD" id="cd09168">
    <property type="entry name" value="PLDc_PaPPK1_C2_like"/>
    <property type="match status" value="1"/>
</dbReference>
<evidence type="ECO:0000313" key="12">
    <source>
        <dbReference type="Proteomes" id="UP001165124"/>
    </source>
</evidence>
<feature type="active site" description="Phosphohistidine intermediate" evidence="8">
    <location>
        <position position="457"/>
    </location>
</feature>
<evidence type="ECO:0000256" key="1">
    <source>
        <dbReference type="ARBA" id="ARBA00022553"/>
    </source>
</evidence>
<dbReference type="EC" id="2.7.4.1" evidence="8 9"/>
<dbReference type="InterPro" id="IPR041108">
    <property type="entry name" value="PP_kinase_C_1"/>
</dbReference>
<reference evidence="11" key="1">
    <citation type="submission" date="2023-02" db="EMBL/GenBank/DDBJ databases">
        <title>Actinomadura rubrobrunea NBRC 14622.</title>
        <authorList>
            <person name="Ichikawa N."/>
            <person name="Sato H."/>
            <person name="Tonouchi N."/>
        </authorList>
    </citation>
    <scope>NUCLEOTIDE SEQUENCE</scope>
    <source>
        <strain evidence="11">NBRC 14622</strain>
    </source>
</reference>
<comment type="catalytic activity">
    <reaction evidence="8 9">
        <text>[phosphate](n) + ATP = [phosphate](n+1) + ADP</text>
        <dbReference type="Rhea" id="RHEA:19573"/>
        <dbReference type="Rhea" id="RHEA-COMP:9859"/>
        <dbReference type="Rhea" id="RHEA-COMP:14280"/>
        <dbReference type="ChEBI" id="CHEBI:16838"/>
        <dbReference type="ChEBI" id="CHEBI:30616"/>
        <dbReference type="ChEBI" id="CHEBI:456216"/>
        <dbReference type="EC" id="2.7.4.1"/>
    </reaction>
</comment>
<feature type="binding site" evidence="8">
    <location>
        <position position="587"/>
    </location>
    <ligand>
        <name>ATP</name>
        <dbReference type="ChEBI" id="CHEBI:30616"/>
    </ligand>
</feature>
<evidence type="ECO:0000259" key="10">
    <source>
        <dbReference type="PROSITE" id="PS50035"/>
    </source>
</evidence>
<sequence length="712" mass="80444">MRRSGFPPAFTFTGDHWDMTADAGHAAPGGDALPEDRFLDREESWLRFNQRVLELAEDPGLPLLERVRFLSIFASNLDEFFMVRVAGLARRMATGLAVQSASGRQPREVLERISTVTHELMRRHAACFHEEICPALAKEGIDVLRWDELAQTEQERLRRLFRDRIYPVLTPLVVDSAHPFPYISGLSLNLAVIVRDPERDGTMFARVKVPQLLPRFIEASPNRFTPLEDVIAAHLGQLFVGMEIVEHHAFRVTRNQDLEIDEDISEGLLQALERELLRRRFGPVVRLEVESSISPEVLEFLTTELGIDDNQIYRVDGPLDLAGMAAIADLDRPELKYPPFVPSKEAIADDAGVFAVIRERDVLVHHPYDSFTTTVQRLIEDAAADPRVLAIKQTLYRTSGDSPIVDALIDAAEAGKQVVVVVELKARFDERANIAWARKLEQAGCHVVYGFVGLKTHCKLALVVRQESDGTLRRYCHIGTGNYHPKTARLYEDFGLLTADREVGEDVSALFNHLTGYSRQTSFKRLLVAPHSLRSGLVLRIEREVEHHRAGRPARIRMKCNAIVDEVIIDALYRASRAGVPVDIWVRGICALRPAVPGLSETIRVRSVLGRFLEHSRVYAFDNGGDPEVWLGSADLMHRNLDRRVEALVRVTDRSHRADLIRLIDLAMDDDTATWWLDGDGTWTRRSAAKGEELLDIQTHLVRSRRWRSVDG</sequence>
<dbReference type="SUPFAM" id="SSF140356">
    <property type="entry name" value="PPK N-terminal domain-like"/>
    <property type="match status" value="1"/>
</dbReference>
<keyword evidence="1 8" id="KW-0597">Phosphoprotein</keyword>
<dbReference type="NCBIfam" id="TIGR03705">
    <property type="entry name" value="poly_P_kin"/>
    <property type="match status" value="1"/>
</dbReference>
<dbReference type="Pfam" id="PF13090">
    <property type="entry name" value="PP_kinase_C"/>
    <property type="match status" value="1"/>
</dbReference>
<name>A0A9W6Q0M2_9ACTN</name>
<dbReference type="PROSITE" id="PS50035">
    <property type="entry name" value="PLD"/>
    <property type="match status" value="1"/>
</dbReference>
<dbReference type="NCBIfam" id="NF003918">
    <property type="entry name" value="PRK05443.1-2"/>
    <property type="match status" value="1"/>
</dbReference>
<dbReference type="InterPro" id="IPR036830">
    <property type="entry name" value="PP_kinase_middle_dom_sf"/>
</dbReference>
<feature type="domain" description="PLD phosphodiesterase" evidence="10">
    <location>
        <begin position="610"/>
        <end position="640"/>
    </location>
</feature>
<evidence type="ECO:0000256" key="7">
    <source>
        <dbReference type="ARBA" id="ARBA00022842"/>
    </source>
</evidence>
<keyword evidence="6 8" id="KW-0067">ATP-binding</keyword>
<evidence type="ECO:0000256" key="8">
    <source>
        <dbReference type="HAMAP-Rule" id="MF_00347"/>
    </source>
</evidence>
<dbReference type="SUPFAM" id="SSF56024">
    <property type="entry name" value="Phospholipase D/nuclease"/>
    <property type="match status" value="2"/>
</dbReference>
<evidence type="ECO:0000256" key="5">
    <source>
        <dbReference type="ARBA" id="ARBA00022777"/>
    </source>
</evidence>